<dbReference type="OrthoDB" id="9815559at2"/>
<dbReference type="PANTHER" id="PTHR42866">
    <property type="entry name" value="3-DEOXY-MANNO-OCTULOSONATE CYTIDYLYLTRANSFERASE"/>
    <property type="match status" value="1"/>
</dbReference>
<name>A0A3A9AJN9_9FIRM</name>
<dbReference type="NCBIfam" id="NF003950">
    <property type="entry name" value="PRK05450.1-3"/>
    <property type="match status" value="1"/>
</dbReference>
<dbReference type="EMBL" id="RAYQ01000038">
    <property type="protein sequence ID" value="RKI87611.1"/>
    <property type="molecule type" value="Genomic_DNA"/>
</dbReference>
<dbReference type="Proteomes" id="UP000280696">
    <property type="component" value="Unassembled WGS sequence"/>
</dbReference>
<dbReference type="PANTHER" id="PTHR42866:SF2">
    <property type="entry name" value="3-DEOXY-MANNO-OCTULOSONATE CYTIDYLYLTRANSFERASE, MITOCHONDRIAL"/>
    <property type="match status" value="1"/>
</dbReference>
<keyword evidence="5" id="KW-0963">Cytoplasm</keyword>
<organism evidence="6 7">
    <name type="scientific">Parablautia intestinalis</name>
    <dbReference type="NCBI Taxonomy" id="2320100"/>
    <lineage>
        <taxon>Bacteria</taxon>
        <taxon>Bacillati</taxon>
        <taxon>Bacillota</taxon>
        <taxon>Clostridia</taxon>
        <taxon>Lachnospirales</taxon>
        <taxon>Lachnospiraceae</taxon>
        <taxon>Parablautia</taxon>
    </lineage>
</organism>
<dbReference type="Pfam" id="PF02348">
    <property type="entry name" value="CTP_transf_3"/>
    <property type="match status" value="1"/>
</dbReference>
<accession>A0A3A9AJN9</accession>
<evidence type="ECO:0000256" key="5">
    <source>
        <dbReference type="HAMAP-Rule" id="MF_00057"/>
    </source>
</evidence>
<evidence type="ECO:0000313" key="7">
    <source>
        <dbReference type="Proteomes" id="UP000280696"/>
    </source>
</evidence>
<reference evidence="6 7" key="1">
    <citation type="submission" date="2018-09" db="EMBL/GenBank/DDBJ databases">
        <title>Murine metabolic-syndrome-specific gut microbial biobank.</title>
        <authorList>
            <person name="Liu C."/>
        </authorList>
    </citation>
    <scope>NUCLEOTIDE SEQUENCE [LARGE SCALE GENOMIC DNA]</scope>
    <source>
        <strain evidence="6 7">0.1xD8-82</strain>
    </source>
</reference>
<dbReference type="GO" id="GO:0005829">
    <property type="term" value="C:cytosol"/>
    <property type="evidence" value="ECO:0007669"/>
    <property type="project" value="TreeGrafter"/>
</dbReference>
<dbReference type="AlphaFoldDB" id="A0A3A9AJN9"/>
<dbReference type="GO" id="GO:0009103">
    <property type="term" value="P:lipopolysaccharide biosynthetic process"/>
    <property type="evidence" value="ECO:0007669"/>
    <property type="project" value="UniProtKB-UniRule"/>
</dbReference>
<dbReference type="GO" id="GO:0008690">
    <property type="term" value="F:3-deoxy-manno-octulosonate cytidylyltransferase activity"/>
    <property type="evidence" value="ECO:0007669"/>
    <property type="project" value="UniProtKB-UniRule"/>
</dbReference>
<dbReference type="RefSeq" id="WP_120472198.1">
    <property type="nucleotide sequence ID" value="NZ_RAYQ01000038.1"/>
</dbReference>
<dbReference type="InterPro" id="IPR004528">
    <property type="entry name" value="KdsB"/>
</dbReference>
<gene>
    <name evidence="5 6" type="primary">kdsB</name>
    <name evidence="6" type="ORF">D7V94_20715</name>
</gene>
<dbReference type="CDD" id="cd02517">
    <property type="entry name" value="CMP-KDO-Synthetase"/>
    <property type="match status" value="1"/>
</dbReference>
<sequence length="240" mass="27646">MKDIVAIIPSRYQSSRFPGKPLAVIAEKTMIQRVYEQVKKVKSIKEVIVATDDERIFDVVMRFQGKAVMTGECSCGTERVYEAVRDYPCDIVINVQGDEPLIKPEMIDELISAFGNDEVIMATLCKEISDNDINNPNIVKVVRDKNNDALYFSRYGIPFNRDKNNKVKHYKHIGIYGYTKEFLKKYIGLTKAPLEEAENLEQLRVLEHGYKIRIKETKYDSMGVDIPEDILKIEDKIKDE</sequence>
<dbReference type="Gene3D" id="3.90.550.10">
    <property type="entry name" value="Spore Coat Polysaccharide Biosynthesis Protein SpsA, Chain A"/>
    <property type="match status" value="1"/>
</dbReference>
<dbReference type="HAMAP" id="MF_00057">
    <property type="entry name" value="KdsB"/>
    <property type="match status" value="1"/>
</dbReference>
<dbReference type="SUPFAM" id="SSF53448">
    <property type="entry name" value="Nucleotide-diphospho-sugar transferases"/>
    <property type="match status" value="1"/>
</dbReference>
<comment type="subcellular location">
    <subcellularLocation>
        <location evidence="5">Cytoplasm</location>
    </subcellularLocation>
    <subcellularLocation>
        <location evidence="1">Membrane</location>
    </subcellularLocation>
</comment>
<keyword evidence="3 5" id="KW-0548">Nucleotidyltransferase</keyword>
<protein>
    <recommendedName>
        <fullName evidence="5">3-deoxy-manno-octulosonate cytidylyltransferase</fullName>
        <ecNumber evidence="5">2.7.7.38</ecNumber>
    </recommendedName>
    <alternativeName>
        <fullName evidence="5">CMP-2-keto-3-deoxyoctulosonic acid synthase</fullName>
        <shortName evidence="5">CKS</shortName>
        <shortName evidence="5">CMP-KDO synthase</shortName>
    </alternativeName>
</protein>
<dbReference type="UniPathway" id="UPA00358">
    <property type="reaction ID" value="UER00476"/>
</dbReference>
<evidence type="ECO:0000256" key="4">
    <source>
        <dbReference type="ARBA" id="ARBA00022985"/>
    </source>
</evidence>
<dbReference type="InterPro" id="IPR029044">
    <property type="entry name" value="Nucleotide-diphossugar_trans"/>
</dbReference>
<comment type="catalytic activity">
    <reaction evidence="5">
        <text>3-deoxy-alpha-D-manno-oct-2-ulosonate + CTP = CMP-3-deoxy-beta-D-manno-octulosonate + diphosphate</text>
        <dbReference type="Rhea" id="RHEA:23448"/>
        <dbReference type="ChEBI" id="CHEBI:33019"/>
        <dbReference type="ChEBI" id="CHEBI:37563"/>
        <dbReference type="ChEBI" id="CHEBI:85986"/>
        <dbReference type="ChEBI" id="CHEBI:85987"/>
        <dbReference type="EC" id="2.7.7.38"/>
    </reaction>
</comment>
<proteinExistence type="inferred from homology"/>
<comment type="similarity">
    <text evidence="5">Belongs to the KdsB family.</text>
</comment>
<evidence type="ECO:0000256" key="1">
    <source>
        <dbReference type="ARBA" id="ARBA00004370"/>
    </source>
</evidence>
<dbReference type="NCBIfam" id="TIGR00466">
    <property type="entry name" value="kdsB"/>
    <property type="match status" value="1"/>
</dbReference>
<evidence type="ECO:0000313" key="6">
    <source>
        <dbReference type="EMBL" id="RKI87611.1"/>
    </source>
</evidence>
<dbReference type="GO" id="GO:0033468">
    <property type="term" value="P:CMP-keto-3-deoxy-D-manno-octulosonic acid biosynthetic process"/>
    <property type="evidence" value="ECO:0007669"/>
    <property type="project" value="UniProtKB-UniRule"/>
</dbReference>
<dbReference type="EC" id="2.7.7.38" evidence="5"/>
<dbReference type="FunFam" id="3.90.550.10:FF:000011">
    <property type="entry name" value="3-deoxy-manno-octulosonate cytidylyltransferase"/>
    <property type="match status" value="1"/>
</dbReference>
<keyword evidence="4 5" id="KW-0448">Lipopolysaccharide biosynthesis</keyword>
<keyword evidence="7" id="KW-1185">Reference proteome</keyword>
<comment type="caution">
    <text evidence="6">The sequence shown here is derived from an EMBL/GenBank/DDBJ whole genome shotgun (WGS) entry which is preliminary data.</text>
</comment>
<dbReference type="InterPro" id="IPR003329">
    <property type="entry name" value="Cytidylyl_trans"/>
</dbReference>
<dbReference type="GO" id="GO:0016020">
    <property type="term" value="C:membrane"/>
    <property type="evidence" value="ECO:0007669"/>
    <property type="project" value="UniProtKB-SubCell"/>
</dbReference>
<evidence type="ECO:0000256" key="3">
    <source>
        <dbReference type="ARBA" id="ARBA00022695"/>
    </source>
</evidence>
<evidence type="ECO:0000256" key="2">
    <source>
        <dbReference type="ARBA" id="ARBA00022679"/>
    </source>
</evidence>
<comment type="pathway">
    <text evidence="5">Nucleotide-sugar biosynthesis; CMP-3-deoxy-D-manno-octulosonate biosynthesis; CMP-3-deoxy-D-manno-octulosonate from 3-deoxy-D-manno-octulosonate and CTP: step 1/1.</text>
</comment>
<dbReference type="NCBIfam" id="NF009905">
    <property type="entry name" value="PRK13368.1"/>
    <property type="match status" value="1"/>
</dbReference>
<dbReference type="NCBIfam" id="NF003952">
    <property type="entry name" value="PRK05450.1-5"/>
    <property type="match status" value="1"/>
</dbReference>
<keyword evidence="2 5" id="KW-0808">Transferase</keyword>
<comment type="function">
    <text evidence="5">Activates KDO (a required 8-carbon sugar) for incorporation into bacterial lipopolysaccharide in Gram-negative bacteria.</text>
</comment>